<keyword evidence="1" id="KW-0732">Signal</keyword>
<dbReference type="EMBL" id="MU006810">
    <property type="protein sequence ID" value="KAF2635168.1"/>
    <property type="molecule type" value="Genomic_DNA"/>
</dbReference>
<evidence type="ECO:0008006" key="4">
    <source>
        <dbReference type="Google" id="ProtNLM"/>
    </source>
</evidence>
<accession>A0A6A6RM54</accession>
<evidence type="ECO:0000256" key="1">
    <source>
        <dbReference type="SAM" id="SignalP"/>
    </source>
</evidence>
<reference evidence="2" key="1">
    <citation type="journal article" date="2020" name="Stud. Mycol.">
        <title>101 Dothideomycetes genomes: a test case for predicting lifestyles and emergence of pathogens.</title>
        <authorList>
            <person name="Haridas S."/>
            <person name="Albert R."/>
            <person name="Binder M."/>
            <person name="Bloem J."/>
            <person name="Labutti K."/>
            <person name="Salamov A."/>
            <person name="Andreopoulos B."/>
            <person name="Baker S."/>
            <person name="Barry K."/>
            <person name="Bills G."/>
            <person name="Bluhm B."/>
            <person name="Cannon C."/>
            <person name="Castanera R."/>
            <person name="Culley D."/>
            <person name="Daum C."/>
            <person name="Ezra D."/>
            <person name="Gonzalez J."/>
            <person name="Henrissat B."/>
            <person name="Kuo A."/>
            <person name="Liang C."/>
            <person name="Lipzen A."/>
            <person name="Lutzoni F."/>
            <person name="Magnuson J."/>
            <person name="Mondo S."/>
            <person name="Nolan M."/>
            <person name="Ohm R."/>
            <person name="Pangilinan J."/>
            <person name="Park H.-J."/>
            <person name="Ramirez L."/>
            <person name="Alfaro M."/>
            <person name="Sun H."/>
            <person name="Tritt A."/>
            <person name="Yoshinaga Y."/>
            <person name="Zwiers L.-H."/>
            <person name="Turgeon B."/>
            <person name="Goodwin S."/>
            <person name="Spatafora J."/>
            <person name="Crous P."/>
            <person name="Grigoriev I."/>
        </authorList>
    </citation>
    <scope>NUCLEOTIDE SEQUENCE</scope>
    <source>
        <strain evidence="2">CBS 473.64</strain>
    </source>
</reference>
<feature type="chain" id="PRO_5025339693" description="Jacalin-type lectin domain-containing protein" evidence="1">
    <location>
        <begin position="24"/>
        <end position="402"/>
    </location>
</feature>
<evidence type="ECO:0000313" key="2">
    <source>
        <dbReference type="EMBL" id="KAF2635168.1"/>
    </source>
</evidence>
<sequence length="402" mass="43398">MHIPSLLPILSLTLSTLLPPVSADLGDRAQCEKHGLNKAAEKGFGSPSGEYFCSSKIKSGIVINGLECWADSKSVRGLKFYYSDLSTMMIGKAGGSGRVANDKAMWDPTADHVTALSLWGGGWNGILGRVDMRVSNGQYVNCGKDTTFGAADFETDLGAGGMMIGASGGFGDGIDNVAFQFSATALSRVTLTSLDVPAIRNLGSDPSTNGLTNMNFETIRIINRQKSDSLKTTNFKWSKSMKKSRTWNFEETNSFSFGQNFGVSLAIPEGPEVKSETSYEWKSTTTESKQNVDEVEEAVHWTIPELSIKPGKAKSIKIVAVQGELDSAKYKAMMKVTFKDSSTLDYETVATFGTLGYGTMDVIVEDEDAEDAMKEVGRSGSVELDKDGNRVAKSKRYVGFVA</sequence>
<proteinExistence type="predicted"/>
<protein>
    <recommendedName>
        <fullName evidence="4">Jacalin-type lectin domain-containing protein</fullName>
    </recommendedName>
</protein>
<dbReference type="AlphaFoldDB" id="A0A6A6RM54"/>
<dbReference type="Gene3D" id="2.170.15.10">
    <property type="entry name" value="Proaerolysin, chain A, domain 3"/>
    <property type="match status" value="1"/>
</dbReference>
<gene>
    <name evidence="2" type="ORF">P280DRAFT_474084</name>
</gene>
<evidence type="ECO:0000313" key="3">
    <source>
        <dbReference type="Proteomes" id="UP000799753"/>
    </source>
</evidence>
<dbReference type="OrthoDB" id="3796787at2759"/>
<dbReference type="InterPro" id="IPR036404">
    <property type="entry name" value="Jacalin-like_lectin_dom_sf"/>
</dbReference>
<organism evidence="2 3">
    <name type="scientific">Massarina eburnea CBS 473.64</name>
    <dbReference type="NCBI Taxonomy" id="1395130"/>
    <lineage>
        <taxon>Eukaryota</taxon>
        <taxon>Fungi</taxon>
        <taxon>Dikarya</taxon>
        <taxon>Ascomycota</taxon>
        <taxon>Pezizomycotina</taxon>
        <taxon>Dothideomycetes</taxon>
        <taxon>Pleosporomycetidae</taxon>
        <taxon>Pleosporales</taxon>
        <taxon>Massarineae</taxon>
        <taxon>Massarinaceae</taxon>
        <taxon>Massarina</taxon>
    </lineage>
</organism>
<feature type="signal peptide" evidence="1">
    <location>
        <begin position="1"/>
        <end position="23"/>
    </location>
</feature>
<name>A0A6A6RM54_9PLEO</name>
<dbReference type="Proteomes" id="UP000799753">
    <property type="component" value="Unassembled WGS sequence"/>
</dbReference>
<keyword evidence="3" id="KW-1185">Reference proteome</keyword>
<dbReference type="Gene3D" id="2.100.10.30">
    <property type="entry name" value="Jacalin-like lectin domain"/>
    <property type="match status" value="1"/>
</dbReference>